<comment type="similarity">
    <text evidence="1">Belongs to the LytR/CpsA/Psr (LCP) family.</text>
</comment>
<dbReference type="NCBIfam" id="TIGR00350">
    <property type="entry name" value="lytR_cpsA_psr"/>
    <property type="match status" value="1"/>
</dbReference>
<dbReference type="PANTHER" id="PTHR33392">
    <property type="entry name" value="POLYISOPRENYL-TEICHOIC ACID--PEPTIDOGLYCAN TEICHOIC ACID TRANSFERASE TAGU"/>
    <property type="match status" value="1"/>
</dbReference>
<feature type="compositionally biased region" description="Low complexity" evidence="2">
    <location>
        <begin position="59"/>
        <end position="80"/>
    </location>
</feature>
<keyword evidence="3" id="KW-0472">Membrane</keyword>
<feature type="transmembrane region" description="Helical" evidence="3">
    <location>
        <begin position="20"/>
        <end position="39"/>
    </location>
</feature>
<dbReference type="Proteomes" id="UP001579974">
    <property type="component" value="Unassembled WGS sequence"/>
</dbReference>
<dbReference type="Gene3D" id="3.40.630.190">
    <property type="entry name" value="LCP protein"/>
    <property type="match status" value="1"/>
</dbReference>
<dbReference type="InterPro" id="IPR004474">
    <property type="entry name" value="LytR_CpsA_psr"/>
</dbReference>
<keyword evidence="3" id="KW-0812">Transmembrane</keyword>
<dbReference type="PANTHER" id="PTHR33392:SF6">
    <property type="entry name" value="POLYISOPRENYL-TEICHOIC ACID--PEPTIDOGLYCAN TEICHOIC ACID TRANSFERASE TAGU"/>
    <property type="match status" value="1"/>
</dbReference>
<dbReference type="EMBL" id="JBDXSU010000007">
    <property type="protein sequence ID" value="MFB5190703.1"/>
    <property type="molecule type" value="Genomic_DNA"/>
</dbReference>
<evidence type="ECO:0000313" key="5">
    <source>
        <dbReference type="EMBL" id="MFB5190703.1"/>
    </source>
</evidence>
<comment type="caution">
    <text evidence="5">The sequence shown here is derived from an EMBL/GenBank/DDBJ whole genome shotgun (WGS) entry which is preliminary data.</text>
</comment>
<reference evidence="5 6" key="1">
    <citation type="journal article" date="2024" name="Int. J. Mol. Sci.">
        <title>Exploration of Alicyclobacillus spp. Genome in Search of Antibiotic Resistance.</title>
        <authorList>
            <person name="Bucka-Kolendo J."/>
            <person name="Kiousi D.E."/>
            <person name="Dekowska A."/>
            <person name="Mikolajczuk-Szczyrba A."/>
            <person name="Karadedos D.M."/>
            <person name="Michael P."/>
            <person name="Galanis A."/>
            <person name="Sokolowska B."/>
        </authorList>
    </citation>
    <scope>NUCLEOTIDE SEQUENCE [LARGE SCALE GENOMIC DNA]</scope>
    <source>
        <strain evidence="5 6">KKP 3000</strain>
    </source>
</reference>
<keyword evidence="3" id="KW-1133">Transmembrane helix</keyword>
<dbReference type="RefSeq" id="WP_275474523.1">
    <property type="nucleotide sequence ID" value="NZ_CP162940.1"/>
</dbReference>
<dbReference type="InterPro" id="IPR050922">
    <property type="entry name" value="LytR/CpsA/Psr_CW_biosynth"/>
</dbReference>
<evidence type="ECO:0000256" key="2">
    <source>
        <dbReference type="SAM" id="MobiDB-lite"/>
    </source>
</evidence>
<sequence length="353" mass="38720">MDKQRKQGIKRKSHWKRAMAYTGLGLAALVIALGSVGLYEYHRLQPQNHFKNLPAVGLTSSNSSSSSTTTSKQSSQSESQPAGSFNVILFGSDARPSGGNISLSDAESHTDSIMLVHVNLKTHQYNVLSIPRDTRVYMPGFGNTKLTSVQLLAQSQQGPQKGTVYAVQLISKLVGVPINYYAETNYWGLQAMVNSLGGITMDLPFPVTLTHAWYPQDEGLHFTAGPHFLNGKLVTEVVHERYSVPGTDYGRQQLQVAALKGIAKSVMSARNATKLPSLSKSLSQYLMNTNMSTQDVISLAIGIKGNFSAQQIHYYQVNGTSEVLYNDALKANDDEVVLDMNQLHQIIQDHFTN</sequence>
<proteinExistence type="inferred from homology"/>
<name>A0ABV5AEM3_9BACL</name>
<gene>
    <name evidence="5" type="ORF">KKP3000_004188</name>
</gene>
<evidence type="ECO:0000259" key="4">
    <source>
        <dbReference type="Pfam" id="PF03816"/>
    </source>
</evidence>
<accession>A0ABV5AEM3</accession>
<feature type="domain" description="Cell envelope-related transcriptional attenuator" evidence="4">
    <location>
        <begin position="109"/>
        <end position="266"/>
    </location>
</feature>
<organism evidence="5 6">
    <name type="scientific">Alicyclobacillus fastidiosus</name>
    <dbReference type="NCBI Taxonomy" id="392011"/>
    <lineage>
        <taxon>Bacteria</taxon>
        <taxon>Bacillati</taxon>
        <taxon>Bacillota</taxon>
        <taxon>Bacilli</taxon>
        <taxon>Bacillales</taxon>
        <taxon>Alicyclobacillaceae</taxon>
        <taxon>Alicyclobacillus</taxon>
    </lineage>
</organism>
<protein>
    <submittedName>
        <fullName evidence="5">LCP family protein</fullName>
    </submittedName>
</protein>
<feature type="region of interest" description="Disordered" evidence="2">
    <location>
        <begin position="55"/>
        <end position="81"/>
    </location>
</feature>
<dbReference type="Pfam" id="PF03816">
    <property type="entry name" value="LytR_cpsA_psr"/>
    <property type="match status" value="1"/>
</dbReference>
<keyword evidence="6" id="KW-1185">Reference proteome</keyword>
<evidence type="ECO:0000313" key="6">
    <source>
        <dbReference type="Proteomes" id="UP001579974"/>
    </source>
</evidence>
<evidence type="ECO:0000256" key="1">
    <source>
        <dbReference type="ARBA" id="ARBA00006068"/>
    </source>
</evidence>
<evidence type="ECO:0000256" key="3">
    <source>
        <dbReference type="SAM" id="Phobius"/>
    </source>
</evidence>